<dbReference type="Pfam" id="PF25788">
    <property type="entry name" value="Ig_Rha78A_N"/>
    <property type="match status" value="1"/>
</dbReference>
<dbReference type="InterPro" id="IPR035398">
    <property type="entry name" value="Bac_rhamnosid_C"/>
</dbReference>
<evidence type="ECO:0000256" key="3">
    <source>
        <dbReference type="ARBA" id="ARBA00022801"/>
    </source>
</evidence>
<dbReference type="GO" id="GO:0030596">
    <property type="term" value="F:alpha-L-rhamnosidase activity"/>
    <property type="evidence" value="ECO:0007669"/>
    <property type="project" value="UniProtKB-EC"/>
</dbReference>
<dbReference type="Gene3D" id="2.60.420.10">
    <property type="entry name" value="Maltose phosphorylase, domain 3"/>
    <property type="match status" value="1"/>
</dbReference>
<dbReference type="EC" id="3.2.1.40" evidence="2"/>
<dbReference type="PANTHER" id="PTHR33307:SF6">
    <property type="entry name" value="ALPHA-RHAMNOSIDASE (EUROFUNG)-RELATED"/>
    <property type="match status" value="1"/>
</dbReference>
<dbReference type="InterPro" id="IPR016007">
    <property type="entry name" value="Alpha_rhamnosid"/>
</dbReference>
<dbReference type="Pfam" id="PF08531">
    <property type="entry name" value="Bac_rhamnosid_N"/>
    <property type="match status" value="1"/>
</dbReference>
<reference evidence="8" key="1">
    <citation type="journal article" date="2020" name="Stud. Mycol.">
        <title>101 Dothideomycetes genomes: a test case for predicting lifestyles and emergence of pathogens.</title>
        <authorList>
            <person name="Haridas S."/>
            <person name="Albert R."/>
            <person name="Binder M."/>
            <person name="Bloem J."/>
            <person name="Labutti K."/>
            <person name="Salamov A."/>
            <person name="Andreopoulos B."/>
            <person name="Baker S."/>
            <person name="Barry K."/>
            <person name="Bills G."/>
            <person name="Bluhm B."/>
            <person name="Cannon C."/>
            <person name="Castanera R."/>
            <person name="Culley D."/>
            <person name="Daum C."/>
            <person name="Ezra D."/>
            <person name="Gonzalez J."/>
            <person name="Henrissat B."/>
            <person name="Kuo A."/>
            <person name="Liang C."/>
            <person name="Lipzen A."/>
            <person name="Lutzoni F."/>
            <person name="Magnuson J."/>
            <person name="Mondo S."/>
            <person name="Nolan M."/>
            <person name="Ohm R."/>
            <person name="Pangilinan J."/>
            <person name="Park H.-J."/>
            <person name="Ramirez L."/>
            <person name="Alfaro M."/>
            <person name="Sun H."/>
            <person name="Tritt A."/>
            <person name="Yoshinaga Y."/>
            <person name="Zwiers L.-H."/>
            <person name="Turgeon B."/>
            <person name="Goodwin S."/>
            <person name="Spatafora J."/>
            <person name="Crous P."/>
            <person name="Grigoriev I."/>
        </authorList>
    </citation>
    <scope>NUCLEOTIDE SEQUENCE</scope>
    <source>
        <strain evidence="8">CBS 175.79</strain>
    </source>
</reference>
<dbReference type="Gene3D" id="2.60.120.260">
    <property type="entry name" value="Galactose-binding domain-like"/>
    <property type="match status" value="2"/>
</dbReference>
<dbReference type="Gene3D" id="1.50.10.10">
    <property type="match status" value="1"/>
</dbReference>
<dbReference type="Proteomes" id="UP000799778">
    <property type="component" value="Unassembled WGS sequence"/>
</dbReference>
<keyword evidence="3 8" id="KW-0378">Hydrolase</keyword>
<dbReference type="OrthoDB" id="10036721at2759"/>
<dbReference type="RefSeq" id="XP_033381068.1">
    <property type="nucleotide sequence ID" value="XM_033534073.1"/>
</dbReference>
<organism evidence="8 9">
    <name type="scientific">Aaosphaeria arxii CBS 175.79</name>
    <dbReference type="NCBI Taxonomy" id="1450172"/>
    <lineage>
        <taxon>Eukaryota</taxon>
        <taxon>Fungi</taxon>
        <taxon>Dikarya</taxon>
        <taxon>Ascomycota</taxon>
        <taxon>Pezizomycotina</taxon>
        <taxon>Dothideomycetes</taxon>
        <taxon>Pleosporomycetidae</taxon>
        <taxon>Pleosporales</taxon>
        <taxon>Pleosporales incertae sedis</taxon>
        <taxon>Aaosphaeria</taxon>
    </lineage>
</organism>
<feature type="domain" description="Alpha-L-rhamnosidase C-terminal" evidence="7">
    <location>
        <begin position="798"/>
        <end position="872"/>
    </location>
</feature>
<dbReference type="PIRSF" id="PIRSF010631">
    <property type="entry name" value="A-rhamnsds"/>
    <property type="match status" value="1"/>
</dbReference>
<dbReference type="PANTHER" id="PTHR33307">
    <property type="entry name" value="ALPHA-RHAMNOSIDASE (EUROFUNG)"/>
    <property type="match status" value="1"/>
</dbReference>
<dbReference type="InterPro" id="IPR013783">
    <property type="entry name" value="Ig-like_fold"/>
</dbReference>
<proteinExistence type="predicted"/>
<name>A0A6A5XIP3_9PLEO</name>
<dbReference type="EMBL" id="ML978072">
    <property type="protein sequence ID" value="KAF2012729.1"/>
    <property type="molecule type" value="Genomic_DNA"/>
</dbReference>
<dbReference type="Pfam" id="PF17389">
    <property type="entry name" value="Bac_rhamnosid6H"/>
    <property type="match status" value="1"/>
</dbReference>
<feature type="domain" description="Bacterial alpha-L-rhamnosidase N-terminal" evidence="5">
    <location>
        <begin position="155"/>
        <end position="327"/>
    </location>
</feature>
<accession>A0A6A5XIP3</accession>
<dbReference type="GO" id="GO:0005975">
    <property type="term" value="P:carbohydrate metabolic process"/>
    <property type="evidence" value="ECO:0007669"/>
    <property type="project" value="InterPro"/>
</dbReference>
<dbReference type="InterPro" id="IPR035396">
    <property type="entry name" value="Bac_rhamnosid6H"/>
</dbReference>
<evidence type="ECO:0000259" key="7">
    <source>
        <dbReference type="Pfam" id="PF17390"/>
    </source>
</evidence>
<sequence length="936" mass="104697">MSNLVLVLPPTFEHHYSGIGISTNAPRISWRFRSTSADVGTWNQKSVEIQAFKGHGIPVSVYHYDSPKSVLVPWPFEPLESRQIVQVRVRAIGGRDDQYHQTEWSPWSTVEAGLLERDCWEAQMITSLNVEKSNGMAVRPIRVRRLFNLPNDSGAIVKARIYSTAFGVYQAHLNGSIVGDHIMSPGWTSYHHRICYQVFDVTNLLRPGRSNVLGFEVAEGWYAGRIGWGTKATYGTTIGIFAQLEVKFESGTKFILATNQGWESCPSPLIRSQIYDGETYSAMEDDLGWSSPDGLSAIDSEWTAVRMLEEPRTTFISSDAPPIRITEKIAPTRIISSPTGKTILDFGQNLVGKLHIKSLNGPAGHRLKFTHAEVLENEELGTRPLRSAMCLDEIVTSGQCIKDWTPKFTFHGFRYVQIEGWTAEAGVSPPLDLNAITALVTHSDMERTGTFECSHPLVNKLHQNIVWSMRGNFFSIPTDCPQRDERLGWTGDIQVFAPTANFLYNTTGFLSSWLQDLAVEQKGRGGVPPLVVPNVLDSVYPVVPQAIWGDAAVLTPWDVYTASGDLEILRNQYESMMLWVDSGIRRNSDGLWVDDLWQLGDWLDPKAPPNEPGDARTSAVMVSDAYLVHVTFKIAEIATLVGNHRDSTSYYATAEHLKKAFHHKYVAPSGFLVSDTQTALSLAIVFHLYDSPLQLEAAGNRLEHLVRISKFRVATGFVGTSIILHALTLVGREQVAYRMLQEKRLPSWLYPVTMGATTVWERWDSLLPDGSINPGEMTSFNHYALGSVADWLHTVVGGIRPKEAGWKSFFVAPRPGGTIRNAKVTYESPYGRIECSWFLKEAGEARRFELNVLVPPNSEAWVMLPDTVREESDKHVIVGSGSHTFFCDLSAKDWPLTAIKTYLWENAREAGYKPTGSLTINQYKQRYGRHIPALIH</sequence>
<dbReference type="InterPro" id="IPR008902">
    <property type="entry name" value="Rhamnosid_concanavalin"/>
</dbReference>
<evidence type="ECO:0000259" key="4">
    <source>
        <dbReference type="Pfam" id="PF05592"/>
    </source>
</evidence>
<evidence type="ECO:0000313" key="9">
    <source>
        <dbReference type="Proteomes" id="UP000799778"/>
    </source>
</evidence>
<comment type="catalytic activity">
    <reaction evidence="1">
        <text>Hydrolysis of terminal non-reducing alpha-L-rhamnose residues in alpha-L-rhamnosides.</text>
        <dbReference type="EC" id="3.2.1.40"/>
    </reaction>
</comment>
<dbReference type="SUPFAM" id="SSF48208">
    <property type="entry name" value="Six-hairpin glycosidases"/>
    <property type="match status" value="1"/>
</dbReference>
<dbReference type="Gene3D" id="2.60.40.10">
    <property type="entry name" value="Immunoglobulins"/>
    <property type="match status" value="1"/>
</dbReference>
<feature type="domain" description="Alpha-L-rhamnosidase six-hairpin glycosidase" evidence="6">
    <location>
        <begin position="446"/>
        <end position="796"/>
    </location>
</feature>
<evidence type="ECO:0000259" key="5">
    <source>
        <dbReference type="Pfam" id="PF08531"/>
    </source>
</evidence>
<dbReference type="Pfam" id="PF17390">
    <property type="entry name" value="Bac_rhamnosid_C"/>
    <property type="match status" value="1"/>
</dbReference>
<dbReference type="InterPro" id="IPR012341">
    <property type="entry name" value="6hp_glycosidase-like_sf"/>
</dbReference>
<evidence type="ECO:0000256" key="2">
    <source>
        <dbReference type="ARBA" id="ARBA00012652"/>
    </source>
</evidence>
<dbReference type="InterPro" id="IPR013737">
    <property type="entry name" value="Bac_rhamnosid_N"/>
</dbReference>
<gene>
    <name evidence="8" type="ORF">BU24DRAFT_494683</name>
</gene>
<dbReference type="AlphaFoldDB" id="A0A6A5XIP3"/>
<keyword evidence="9" id="KW-1185">Reference proteome</keyword>
<evidence type="ECO:0000313" key="8">
    <source>
        <dbReference type="EMBL" id="KAF2012729.1"/>
    </source>
</evidence>
<protein>
    <recommendedName>
        <fullName evidence="2">alpha-L-rhamnosidase</fullName>
        <ecNumber evidence="2">3.2.1.40</ecNumber>
    </recommendedName>
</protein>
<evidence type="ECO:0000259" key="6">
    <source>
        <dbReference type="Pfam" id="PF17389"/>
    </source>
</evidence>
<dbReference type="InterPro" id="IPR008928">
    <property type="entry name" value="6-hairpin_glycosidase_sf"/>
</dbReference>
<evidence type="ECO:0000256" key="1">
    <source>
        <dbReference type="ARBA" id="ARBA00001445"/>
    </source>
</evidence>
<dbReference type="GeneID" id="54291470"/>
<feature type="domain" description="Alpha-L-rhamnosidase concanavalin-like" evidence="4">
    <location>
        <begin position="338"/>
        <end position="439"/>
    </location>
</feature>
<dbReference type="Pfam" id="PF05592">
    <property type="entry name" value="Bac_rhamnosid"/>
    <property type="match status" value="1"/>
</dbReference>